<dbReference type="InterPro" id="IPR002376">
    <property type="entry name" value="Formyl_transf_N"/>
</dbReference>
<accession>A0A1M4XJ84</accession>
<evidence type="ECO:0000256" key="8">
    <source>
        <dbReference type="HAMAP-Rule" id="MF_00182"/>
    </source>
</evidence>
<dbReference type="InterPro" id="IPR011034">
    <property type="entry name" value="Formyl_transferase-like_C_sf"/>
</dbReference>
<comment type="catalytic activity">
    <reaction evidence="7 8">
        <text>L-methionyl-tRNA(fMet) + (6R)-10-formyltetrahydrofolate = N-formyl-L-methionyl-tRNA(fMet) + (6S)-5,6,7,8-tetrahydrofolate + H(+)</text>
        <dbReference type="Rhea" id="RHEA:24380"/>
        <dbReference type="Rhea" id="RHEA-COMP:9952"/>
        <dbReference type="Rhea" id="RHEA-COMP:9953"/>
        <dbReference type="ChEBI" id="CHEBI:15378"/>
        <dbReference type="ChEBI" id="CHEBI:57453"/>
        <dbReference type="ChEBI" id="CHEBI:78530"/>
        <dbReference type="ChEBI" id="CHEBI:78844"/>
        <dbReference type="ChEBI" id="CHEBI:195366"/>
        <dbReference type="EC" id="2.1.2.9"/>
    </reaction>
</comment>
<evidence type="ECO:0000313" key="12">
    <source>
        <dbReference type="Proteomes" id="UP000184334"/>
    </source>
</evidence>
<evidence type="ECO:0000256" key="2">
    <source>
        <dbReference type="ARBA" id="ARBA00010699"/>
    </source>
</evidence>
<evidence type="ECO:0000256" key="7">
    <source>
        <dbReference type="ARBA" id="ARBA00048558"/>
    </source>
</evidence>
<comment type="function">
    <text evidence="1 8">Attaches a formyl group to the free amino group of methionyl-tRNA(fMet). The formyl group appears to play a dual role in the initiator identity of N-formylmethionyl-tRNA by promoting its recognition by IF2 and preventing the misappropriation of this tRNA by the elongation apparatus.</text>
</comment>
<evidence type="ECO:0000259" key="10">
    <source>
        <dbReference type="Pfam" id="PF02911"/>
    </source>
</evidence>
<protein>
    <recommendedName>
        <fullName evidence="4 8">Methionyl-tRNA formyltransferase</fullName>
        <ecNumber evidence="3 8">2.1.2.9</ecNumber>
    </recommendedName>
</protein>
<gene>
    <name evidence="8" type="primary">fmt</name>
    <name evidence="11" type="ORF">SAMN02745164_01440</name>
</gene>
<dbReference type="FunFam" id="3.40.50.12230:FF:000001">
    <property type="entry name" value="Methionyl-tRNA formyltransferase"/>
    <property type="match status" value="1"/>
</dbReference>
<dbReference type="HAMAP" id="MF_00182">
    <property type="entry name" value="Formyl_trans"/>
    <property type="match status" value="1"/>
</dbReference>
<dbReference type="InterPro" id="IPR005794">
    <property type="entry name" value="Fmt"/>
</dbReference>
<dbReference type="EC" id="2.1.2.9" evidence="3 8"/>
<dbReference type="Proteomes" id="UP000184334">
    <property type="component" value="Unassembled WGS sequence"/>
</dbReference>
<dbReference type="CDD" id="cd08646">
    <property type="entry name" value="FMT_core_Met-tRNA-FMT_N"/>
    <property type="match status" value="1"/>
</dbReference>
<keyword evidence="12" id="KW-1185">Reference proteome</keyword>
<proteinExistence type="inferred from homology"/>
<dbReference type="EMBL" id="FQUI01000023">
    <property type="protein sequence ID" value="SHE93559.1"/>
    <property type="molecule type" value="Genomic_DNA"/>
</dbReference>
<dbReference type="PANTHER" id="PTHR11138">
    <property type="entry name" value="METHIONYL-TRNA FORMYLTRANSFERASE"/>
    <property type="match status" value="1"/>
</dbReference>
<dbReference type="RefSeq" id="WP_072864939.1">
    <property type="nucleotide sequence ID" value="NZ_FQUI01000023.1"/>
</dbReference>
<dbReference type="InterPro" id="IPR041711">
    <property type="entry name" value="Met-tRNA-FMT_N"/>
</dbReference>
<sequence length="314" mass="35129">MRIVFMGTPDFAAIHLKKLIDNNFNIVGVFSQPDKPKGRGKKLLPTPVKIIAQENNIPVFQPKSVNVKSGFEALKKLNPDIIITVAYGKILKKNVINLPKLGCWNVHASLLPRYRGAAPIQRALENGETKTGISIFKIVEALDAGPIAYIKETPIYLEDNFESLYNRLAKIGSESLLEFLINFEKYTKKLIFQDDLKATYANKISVEDTYINWFESNEKVFNKIRAYDPIPGAKCLLNEQIIKLFDVSLGSIETDIPGKILNINKTGAEVSTGKGSIKIRKIQFPGKKAVNIIDAFNGRKIKIGDILKNIKRGE</sequence>
<dbReference type="STRING" id="1122195.SAMN02745164_01440"/>
<feature type="domain" description="Formyl transferase N-terminal" evidence="9">
    <location>
        <begin position="1"/>
        <end position="178"/>
    </location>
</feature>
<dbReference type="AlphaFoldDB" id="A0A1M4XJ84"/>
<feature type="binding site" evidence="8">
    <location>
        <begin position="109"/>
        <end position="112"/>
    </location>
    <ligand>
        <name>(6S)-5,6,7,8-tetrahydrofolate</name>
        <dbReference type="ChEBI" id="CHEBI:57453"/>
    </ligand>
</feature>
<dbReference type="InterPro" id="IPR036477">
    <property type="entry name" value="Formyl_transf_N_sf"/>
</dbReference>
<keyword evidence="5 8" id="KW-0808">Transferase</keyword>
<evidence type="ECO:0000256" key="5">
    <source>
        <dbReference type="ARBA" id="ARBA00022679"/>
    </source>
</evidence>
<dbReference type="InterPro" id="IPR037022">
    <property type="entry name" value="Formyl_trans_C_sf"/>
</dbReference>
<dbReference type="GO" id="GO:0005829">
    <property type="term" value="C:cytosol"/>
    <property type="evidence" value="ECO:0007669"/>
    <property type="project" value="TreeGrafter"/>
</dbReference>
<dbReference type="Pfam" id="PF00551">
    <property type="entry name" value="Formyl_trans_N"/>
    <property type="match status" value="1"/>
</dbReference>
<dbReference type="GO" id="GO:0004479">
    <property type="term" value="F:methionyl-tRNA formyltransferase activity"/>
    <property type="evidence" value="ECO:0007669"/>
    <property type="project" value="UniProtKB-UniRule"/>
</dbReference>
<dbReference type="InterPro" id="IPR044135">
    <property type="entry name" value="Met-tRNA-FMT_C"/>
</dbReference>
<evidence type="ECO:0000313" key="11">
    <source>
        <dbReference type="EMBL" id="SHE93559.1"/>
    </source>
</evidence>
<dbReference type="OrthoDB" id="9802815at2"/>
<keyword evidence="6 8" id="KW-0648">Protein biosynthesis</keyword>
<dbReference type="CDD" id="cd08704">
    <property type="entry name" value="Met_tRNA_FMT_C"/>
    <property type="match status" value="1"/>
</dbReference>
<dbReference type="SUPFAM" id="SSF50486">
    <property type="entry name" value="FMT C-terminal domain-like"/>
    <property type="match status" value="1"/>
</dbReference>
<evidence type="ECO:0000256" key="4">
    <source>
        <dbReference type="ARBA" id="ARBA00016014"/>
    </source>
</evidence>
<feature type="domain" description="Formyl transferase C-terminal" evidence="10">
    <location>
        <begin position="203"/>
        <end position="299"/>
    </location>
</feature>
<reference evidence="11" key="1">
    <citation type="submission" date="2016-11" db="EMBL/GenBank/DDBJ databases">
        <authorList>
            <person name="Varghese N."/>
            <person name="Submissions S."/>
        </authorList>
    </citation>
    <scope>NUCLEOTIDE SEQUENCE [LARGE SCALE GENOMIC DNA]</scope>
    <source>
        <strain evidence="11">DSM 16785</strain>
    </source>
</reference>
<dbReference type="PANTHER" id="PTHR11138:SF5">
    <property type="entry name" value="METHIONYL-TRNA FORMYLTRANSFERASE, MITOCHONDRIAL"/>
    <property type="match status" value="1"/>
</dbReference>
<comment type="similarity">
    <text evidence="2 8">Belongs to the Fmt family.</text>
</comment>
<dbReference type="Pfam" id="PF02911">
    <property type="entry name" value="Formyl_trans_C"/>
    <property type="match status" value="1"/>
</dbReference>
<dbReference type="NCBIfam" id="TIGR00460">
    <property type="entry name" value="fmt"/>
    <property type="match status" value="1"/>
</dbReference>
<evidence type="ECO:0000256" key="3">
    <source>
        <dbReference type="ARBA" id="ARBA00012261"/>
    </source>
</evidence>
<dbReference type="SUPFAM" id="SSF53328">
    <property type="entry name" value="Formyltransferase"/>
    <property type="match status" value="1"/>
</dbReference>
<dbReference type="Gene3D" id="3.10.25.10">
    <property type="entry name" value="Formyl transferase, C-terminal domain"/>
    <property type="match status" value="1"/>
</dbReference>
<dbReference type="Gene3D" id="3.40.50.170">
    <property type="entry name" value="Formyl transferase, N-terminal domain"/>
    <property type="match status" value="1"/>
</dbReference>
<comment type="caution">
    <text evidence="11">The sequence shown here is derived from an EMBL/GenBank/DDBJ whole genome shotgun (WGS) entry which is preliminary data.</text>
</comment>
<dbReference type="InterPro" id="IPR005793">
    <property type="entry name" value="Formyl_trans_C"/>
</dbReference>
<evidence type="ECO:0000259" key="9">
    <source>
        <dbReference type="Pfam" id="PF00551"/>
    </source>
</evidence>
<organism evidence="11 12">
    <name type="scientific">Marinitoga hydrogenitolerans (strain DSM 16785 / JCM 12826 / AT1271)</name>
    <dbReference type="NCBI Taxonomy" id="1122195"/>
    <lineage>
        <taxon>Bacteria</taxon>
        <taxon>Thermotogati</taxon>
        <taxon>Thermotogota</taxon>
        <taxon>Thermotogae</taxon>
        <taxon>Petrotogales</taxon>
        <taxon>Petrotogaceae</taxon>
        <taxon>Marinitoga</taxon>
    </lineage>
</organism>
<evidence type="ECO:0000256" key="1">
    <source>
        <dbReference type="ARBA" id="ARBA00002606"/>
    </source>
</evidence>
<name>A0A1M4XJ84_MARH1</name>
<evidence type="ECO:0000256" key="6">
    <source>
        <dbReference type="ARBA" id="ARBA00022917"/>
    </source>
</evidence>